<sequence>MENMENYILMMEKELVDAFKKLNKPTNEKWNWEKPNSHISIMCPKSHNHL</sequence>
<name>A0ABR5PU99_9LACO</name>
<evidence type="ECO:0000313" key="1">
    <source>
        <dbReference type="EMBL" id="KRM34535.1"/>
    </source>
</evidence>
<proteinExistence type="predicted"/>
<dbReference type="EMBL" id="AZGN01000003">
    <property type="protein sequence ID" value="KRM34535.1"/>
    <property type="molecule type" value="Genomic_DNA"/>
</dbReference>
<reference evidence="1 2" key="1">
    <citation type="journal article" date="2015" name="Genome Announc.">
        <title>Expanding the biotechnology potential of lactobacilli through comparative genomics of 213 strains and associated genera.</title>
        <authorList>
            <person name="Sun Z."/>
            <person name="Harris H.M."/>
            <person name="McCann A."/>
            <person name="Guo C."/>
            <person name="Argimon S."/>
            <person name="Zhang W."/>
            <person name="Yang X."/>
            <person name="Jeffery I.B."/>
            <person name="Cooney J.C."/>
            <person name="Kagawa T.F."/>
            <person name="Liu W."/>
            <person name="Song Y."/>
            <person name="Salvetti E."/>
            <person name="Wrobel A."/>
            <person name="Rasinkangas P."/>
            <person name="Parkhill J."/>
            <person name="Rea M.C."/>
            <person name="O'Sullivan O."/>
            <person name="Ritari J."/>
            <person name="Douillard F.P."/>
            <person name="Paul Ross R."/>
            <person name="Yang R."/>
            <person name="Briner A.E."/>
            <person name="Felis G.E."/>
            <person name="de Vos W.M."/>
            <person name="Barrangou R."/>
            <person name="Klaenhammer T.R."/>
            <person name="Caufield P.W."/>
            <person name="Cui Y."/>
            <person name="Zhang H."/>
            <person name="O'Toole P.W."/>
        </authorList>
    </citation>
    <scope>NUCLEOTIDE SEQUENCE [LARGE SCALE GENOMIC DNA]</scope>
    <source>
        <strain evidence="1 2">DSM 6629</strain>
    </source>
</reference>
<keyword evidence="2" id="KW-1185">Reference proteome</keyword>
<organism evidence="1 2">
    <name type="scientific">Lactobacillus intestinalis DSM 6629</name>
    <dbReference type="NCBI Taxonomy" id="1423761"/>
    <lineage>
        <taxon>Bacteria</taxon>
        <taxon>Bacillati</taxon>
        <taxon>Bacillota</taxon>
        <taxon>Bacilli</taxon>
        <taxon>Lactobacillales</taxon>
        <taxon>Lactobacillaceae</taxon>
        <taxon>Lactobacillus</taxon>
    </lineage>
</organism>
<comment type="caution">
    <text evidence="1">The sequence shown here is derived from an EMBL/GenBank/DDBJ whole genome shotgun (WGS) entry which is preliminary data.</text>
</comment>
<gene>
    <name evidence="1" type="ORF">FC44_GL001247</name>
</gene>
<evidence type="ECO:0000313" key="2">
    <source>
        <dbReference type="Proteomes" id="UP000051735"/>
    </source>
</evidence>
<accession>A0ABR5PU99</accession>
<protein>
    <submittedName>
        <fullName evidence="1">Uncharacterized protein</fullName>
    </submittedName>
</protein>
<dbReference type="Proteomes" id="UP000051735">
    <property type="component" value="Unassembled WGS sequence"/>
</dbReference>